<gene>
    <name evidence="1" type="ORF">BFJ65_g14155</name>
</gene>
<sequence length="41" mass="4546">MNFSLSTVYEAGGLPGLIPTLETNVKDIIRRNSSRPPPLYQ</sequence>
<proteinExistence type="predicted"/>
<reference evidence="1 2" key="1">
    <citation type="journal article" date="2018" name="Sci. Rep.">
        <title>Characterisation of pathogen-specific regions and novel effector candidates in Fusarium oxysporum f. sp. cepae.</title>
        <authorList>
            <person name="Armitage A.D."/>
            <person name="Taylor A."/>
            <person name="Sobczyk M.K."/>
            <person name="Baxter L."/>
            <person name="Greenfield B.P."/>
            <person name="Bates H.J."/>
            <person name="Wilson F."/>
            <person name="Jackson A.C."/>
            <person name="Ott S."/>
            <person name="Harrison R.J."/>
            <person name="Clarkson J.P."/>
        </authorList>
    </citation>
    <scope>NUCLEOTIDE SEQUENCE [LARGE SCALE GENOMIC DNA]</scope>
    <source>
        <strain evidence="1 2">FoC_Fus2</strain>
    </source>
</reference>
<dbReference type="Proteomes" id="UP000270866">
    <property type="component" value="Chromosome 11"/>
</dbReference>
<evidence type="ECO:0000313" key="2">
    <source>
        <dbReference type="Proteomes" id="UP000270866"/>
    </source>
</evidence>
<dbReference type="AlphaFoldDB" id="A0A3L6N6X7"/>
<accession>A0A3L6N6X7</accession>
<dbReference type="EMBL" id="MRCU01000009">
    <property type="protein sequence ID" value="RKK12291.1"/>
    <property type="molecule type" value="Genomic_DNA"/>
</dbReference>
<evidence type="ECO:0000313" key="1">
    <source>
        <dbReference type="EMBL" id="RKK12291.1"/>
    </source>
</evidence>
<comment type="caution">
    <text evidence="1">The sequence shown here is derived from an EMBL/GenBank/DDBJ whole genome shotgun (WGS) entry which is preliminary data.</text>
</comment>
<organism evidence="1 2">
    <name type="scientific">Fusarium oxysporum f. sp. cepae</name>
    <dbReference type="NCBI Taxonomy" id="396571"/>
    <lineage>
        <taxon>Eukaryota</taxon>
        <taxon>Fungi</taxon>
        <taxon>Dikarya</taxon>
        <taxon>Ascomycota</taxon>
        <taxon>Pezizomycotina</taxon>
        <taxon>Sordariomycetes</taxon>
        <taxon>Hypocreomycetidae</taxon>
        <taxon>Hypocreales</taxon>
        <taxon>Nectriaceae</taxon>
        <taxon>Fusarium</taxon>
        <taxon>Fusarium oxysporum species complex</taxon>
    </lineage>
</organism>
<name>A0A3L6N6X7_FUSOX</name>
<protein>
    <submittedName>
        <fullName evidence="1">Uncharacterized protein</fullName>
    </submittedName>
</protein>